<evidence type="ECO:0000313" key="3">
    <source>
        <dbReference type="EMBL" id="WLI73738.1"/>
    </source>
</evidence>
<dbReference type="Gene3D" id="2.160.10.10">
    <property type="entry name" value="Hexapeptide repeat proteins"/>
    <property type="match status" value="1"/>
</dbReference>
<dbReference type="Proteomes" id="UP001235344">
    <property type="component" value="Chromosome"/>
</dbReference>
<keyword evidence="4" id="KW-1185">Reference proteome</keyword>
<sequence length="185" mass="19588">MGSTLMPAWRLALRNKVRVASGNELEVARDTRIRHCRISIKGGGNRLVIEPGANLRGVQLEIDGEGCELRIGAETVIGEGCYLSCRESGTRLVIGRDGMLSRNVKVMTSDGHEILAGGQRINPARSITIGDHVWLADSAIVLKGATIGDNAVVGIASLVTGKVEAGNVVAGNPARVVKEGVTWLR</sequence>
<dbReference type="EC" id="2.3.1.-" evidence="3"/>
<dbReference type="CDD" id="cd04647">
    <property type="entry name" value="LbH_MAT_like"/>
    <property type="match status" value="1"/>
</dbReference>
<dbReference type="EMBL" id="CP131913">
    <property type="protein sequence ID" value="WLI73738.1"/>
    <property type="molecule type" value="Genomic_DNA"/>
</dbReference>
<proteinExistence type="predicted"/>
<name>A0ABY9H6B8_9GAMM</name>
<keyword evidence="2" id="KW-0677">Repeat</keyword>
<keyword evidence="1 3" id="KW-0808">Transferase</keyword>
<dbReference type="InterPro" id="IPR018357">
    <property type="entry name" value="Hexapep_transf_CS"/>
</dbReference>
<dbReference type="SUPFAM" id="SSF51161">
    <property type="entry name" value="Trimeric LpxA-like enzymes"/>
    <property type="match status" value="1"/>
</dbReference>
<gene>
    <name evidence="3" type="ORF">B6N23_02005</name>
</gene>
<keyword evidence="3" id="KW-0012">Acyltransferase</keyword>
<accession>A0ABY9H6B8</accession>
<protein>
    <submittedName>
        <fullName evidence="3">Acyltransferase</fullName>
        <ecNumber evidence="3">2.3.1.-</ecNumber>
    </submittedName>
</protein>
<evidence type="ECO:0000256" key="1">
    <source>
        <dbReference type="ARBA" id="ARBA00022679"/>
    </source>
</evidence>
<reference evidence="3 4" key="1">
    <citation type="submission" date="2023-08" db="EMBL/GenBank/DDBJ databases">
        <title>Transcriptome Analysis of Halomonas alkalicola CICC 11012s to Identify the Genes Involved in Alkaline Tolerances.</title>
        <authorList>
            <person name="Zhai L."/>
        </authorList>
    </citation>
    <scope>NUCLEOTIDE SEQUENCE [LARGE SCALE GENOMIC DNA]</scope>
    <source>
        <strain evidence="3 4">CICC 11012s</strain>
    </source>
</reference>
<dbReference type="InterPro" id="IPR051159">
    <property type="entry name" value="Hexapeptide_acetyltransf"/>
</dbReference>
<dbReference type="InterPro" id="IPR011004">
    <property type="entry name" value="Trimer_LpxA-like_sf"/>
</dbReference>
<dbReference type="PANTHER" id="PTHR23416:SF78">
    <property type="entry name" value="LIPOPOLYSACCHARIDE BIOSYNTHESIS O-ACETYL TRANSFERASE WBBJ-RELATED"/>
    <property type="match status" value="1"/>
</dbReference>
<dbReference type="GO" id="GO:0016746">
    <property type="term" value="F:acyltransferase activity"/>
    <property type="evidence" value="ECO:0007669"/>
    <property type="project" value="UniProtKB-KW"/>
</dbReference>
<evidence type="ECO:0000256" key="2">
    <source>
        <dbReference type="ARBA" id="ARBA00022737"/>
    </source>
</evidence>
<dbReference type="RefSeq" id="WP_305501544.1">
    <property type="nucleotide sequence ID" value="NZ_CP131913.1"/>
</dbReference>
<evidence type="ECO:0000313" key="4">
    <source>
        <dbReference type="Proteomes" id="UP001235344"/>
    </source>
</evidence>
<dbReference type="PROSITE" id="PS00101">
    <property type="entry name" value="HEXAPEP_TRANSFERASES"/>
    <property type="match status" value="1"/>
</dbReference>
<dbReference type="PANTHER" id="PTHR23416">
    <property type="entry name" value="SIALIC ACID SYNTHASE-RELATED"/>
    <property type="match status" value="1"/>
</dbReference>
<organism evidence="3 4">
    <name type="scientific">Halomonas alkalicola</name>
    <dbReference type="NCBI Taxonomy" id="1930622"/>
    <lineage>
        <taxon>Bacteria</taxon>
        <taxon>Pseudomonadati</taxon>
        <taxon>Pseudomonadota</taxon>
        <taxon>Gammaproteobacteria</taxon>
        <taxon>Oceanospirillales</taxon>
        <taxon>Halomonadaceae</taxon>
        <taxon>Halomonas</taxon>
    </lineage>
</organism>